<dbReference type="InterPro" id="IPR002078">
    <property type="entry name" value="Sigma_54_int"/>
</dbReference>
<dbReference type="InterPro" id="IPR025944">
    <property type="entry name" value="Sigma_54_int_dom_CS"/>
</dbReference>
<dbReference type="AlphaFoldDB" id="A0A415DVV3"/>
<dbReference type="InterPro" id="IPR058031">
    <property type="entry name" value="AAA_lid_NorR"/>
</dbReference>
<keyword evidence="3" id="KW-0067">ATP-binding</keyword>
<evidence type="ECO:0000256" key="6">
    <source>
        <dbReference type="ARBA" id="ARBA00029500"/>
    </source>
</evidence>
<dbReference type="InterPro" id="IPR025662">
    <property type="entry name" value="Sigma_54_int_dom_ATP-bd_1"/>
</dbReference>
<evidence type="ECO:0000256" key="5">
    <source>
        <dbReference type="ARBA" id="ARBA00023163"/>
    </source>
</evidence>
<accession>A0A415DVV3</accession>
<name>A0A415DVV3_9FIRM</name>
<dbReference type="PROSITE" id="PS00675">
    <property type="entry name" value="SIGMA54_INTERACT_1"/>
    <property type="match status" value="1"/>
</dbReference>
<dbReference type="NCBIfam" id="TIGR04381">
    <property type="entry name" value="HTH_TypR"/>
    <property type="match status" value="1"/>
</dbReference>
<sequence>MTRNYGTNRVMEPQHVLPTSAWRLDNSRNIAPEEIRVDIKRIHIEQTSFKQICLEAADNDQRIKQKIMDIVIRRGKLHNPVTDTGGLFYGTVSEVGAEYDNKKGFKPGEEVVCNASLASVPIYIDKIISIDRAFGQIDIEGYAVLYNEVPLVRKPEGIPINLLLFAFNESGTLYRISNTAVGKKKFLIVGNNLLSNLLFGYAVRKVAREDAEVVCLLDRKTDIVLKGQSINDLIARVFTEVHYVDILKPMECLSGLNADSLFDLSVNCADIPGAETINILATKSGGTVVFANLINNYNIALYITESISRQLDIRCADGYLEAYDEFDIEIVKDLIPYIENAVETDPYVDDDPSYPINRETRLLEASGQRKTMLEDFVCESRAMAAVLNDMLTVAKYDCNVLITGDTGVGKEKVANIIHKNSNRKMQPFIKVNCASISPTLIESEFFGYERGAFTGANSNGKKGYFELADNGAIFLDEIGELQQDMQAKLLRVIQDGEFFRVGGTTPIKTNVRILSATNRDLEDLIQEDKFRRDLYYRLNVVRMRVPNLRERTGDIPALVNHFIKKYSDKFEIQRKIDDDAVEYLKQCEWPGNIRELENVVQRLMISAKGEQITLLDVMRELHAEVFENTSPEAAANAEEEGRTLNLEKMVENFEKNIIKHACEKYGSTRKVAKAIGISQTQLVRKKKKYEI</sequence>
<keyword evidence="4" id="KW-0805">Transcription regulation</keyword>
<dbReference type="EMBL" id="QRMS01000006">
    <property type="protein sequence ID" value="RHJ84593.1"/>
    <property type="molecule type" value="Genomic_DNA"/>
</dbReference>
<evidence type="ECO:0000313" key="9">
    <source>
        <dbReference type="Proteomes" id="UP000284841"/>
    </source>
</evidence>
<dbReference type="CDD" id="cd00009">
    <property type="entry name" value="AAA"/>
    <property type="match status" value="1"/>
</dbReference>
<protein>
    <recommendedName>
        <fullName evidence="6">HTH-type transcriptional regulatory protein TyrR</fullName>
    </recommendedName>
</protein>
<dbReference type="SUPFAM" id="SSF52540">
    <property type="entry name" value="P-loop containing nucleoside triphosphate hydrolases"/>
    <property type="match status" value="1"/>
</dbReference>
<dbReference type="InterPro" id="IPR003593">
    <property type="entry name" value="AAA+_ATPase"/>
</dbReference>
<dbReference type="Gene3D" id="1.10.10.60">
    <property type="entry name" value="Homeodomain-like"/>
    <property type="match status" value="1"/>
</dbReference>
<dbReference type="Pfam" id="PF25601">
    <property type="entry name" value="AAA_lid_14"/>
    <property type="match status" value="1"/>
</dbReference>
<dbReference type="RefSeq" id="WP_067535743.1">
    <property type="nucleotide sequence ID" value="NZ_AP025567.1"/>
</dbReference>
<keyword evidence="5" id="KW-0804">Transcription</keyword>
<reference evidence="8 9" key="1">
    <citation type="submission" date="2018-08" db="EMBL/GenBank/DDBJ databases">
        <title>A genome reference for cultivated species of the human gut microbiota.</title>
        <authorList>
            <person name="Zou Y."/>
            <person name="Xue W."/>
            <person name="Luo G."/>
        </authorList>
    </citation>
    <scope>NUCLEOTIDE SEQUENCE [LARGE SCALE GENOMIC DNA]</scope>
    <source>
        <strain evidence="8 9">AM07-24</strain>
    </source>
</reference>
<keyword evidence="1" id="KW-0547">Nucleotide-binding</keyword>
<evidence type="ECO:0000256" key="3">
    <source>
        <dbReference type="ARBA" id="ARBA00022840"/>
    </source>
</evidence>
<dbReference type="OrthoDB" id="9803970at2"/>
<dbReference type="SMART" id="SM00382">
    <property type="entry name" value="AAA"/>
    <property type="match status" value="1"/>
</dbReference>
<dbReference type="PROSITE" id="PS50045">
    <property type="entry name" value="SIGMA54_INTERACT_4"/>
    <property type="match status" value="1"/>
</dbReference>
<dbReference type="Gene3D" id="1.10.8.60">
    <property type="match status" value="1"/>
</dbReference>
<dbReference type="Gene3D" id="3.40.50.300">
    <property type="entry name" value="P-loop containing nucleotide triphosphate hydrolases"/>
    <property type="match status" value="1"/>
</dbReference>
<dbReference type="InterPro" id="IPR058932">
    <property type="entry name" value="KDD_N"/>
</dbReference>
<dbReference type="InterPro" id="IPR030828">
    <property type="entry name" value="HTH_TyrR"/>
</dbReference>
<dbReference type="Proteomes" id="UP000284841">
    <property type="component" value="Unassembled WGS sequence"/>
</dbReference>
<dbReference type="GO" id="GO:0003677">
    <property type="term" value="F:DNA binding"/>
    <property type="evidence" value="ECO:0007669"/>
    <property type="project" value="UniProtKB-KW"/>
</dbReference>
<dbReference type="PANTHER" id="PTHR32071">
    <property type="entry name" value="TRANSCRIPTIONAL REGULATORY PROTEIN"/>
    <property type="match status" value="1"/>
</dbReference>
<dbReference type="Pfam" id="PF00158">
    <property type="entry name" value="Sigma54_activat"/>
    <property type="match status" value="1"/>
</dbReference>
<dbReference type="Pfam" id="PF18024">
    <property type="entry name" value="HTH_50"/>
    <property type="match status" value="1"/>
</dbReference>
<keyword evidence="9" id="KW-1185">Reference proteome</keyword>
<gene>
    <name evidence="8" type="ORF">DW099_16585</name>
</gene>
<dbReference type="SUPFAM" id="SSF46689">
    <property type="entry name" value="Homeodomain-like"/>
    <property type="match status" value="1"/>
</dbReference>
<dbReference type="STRING" id="1776384.GCA_900086585_01416"/>
<feature type="domain" description="Sigma-54 factor interaction" evidence="7">
    <location>
        <begin position="376"/>
        <end position="605"/>
    </location>
</feature>
<evidence type="ECO:0000313" key="8">
    <source>
        <dbReference type="EMBL" id="RHJ84593.1"/>
    </source>
</evidence>
<dbReference type="PROSITE" id="PS00688">
    <property type="entry name" value="SIGMA54_INTERACT_3"/>
    <property type="match status" value="1"/>
</dbReference>
<evidence type="ECO:0000259" key="7">
    <source>
        <dbReference type="PROSITE" id="PS50045"/>
    </source>
</evidence>
<dbReference type="GO" id="GO:0005524">
    <property type="term" value="F:ATP binding"/>
    <property type="evidence" value="ECO:0007669"/>
    <property type="project" value="UniProtKB-KW"/>
</dbReference>
<dbReference type="GeneID" id="83003795"/>
<dbReference type="FunFam" id="3.40.50.300:FF:000006">
    <property type="entry name" value="DNA-binding transcriptional regulator NtrC"/>
    <property type="match status" value="1"/>
</dbReference>
<dbReference type="GO" id="GO:0006355">
    <property type="term" value="P:regulation of DNA-templated transcription"/>
    <property type="evidence" value="ECO:0007669"/>
    <property type="project" value="InterPro"/>
</dbReference>
<evidence type="ECO:0000256" key="4">
    <source>
        <dbReference type="ARBA" id="ARBA00023015"/>
    </source>
</evidence>
<comment type="caution">
    <text evidence="8">The sequence shown here is derived from an EMBL/GenBank/DDBJ whole genome shotgun (WGS) entry which is preliminary data.</text>
</comment>
<dbReference type="InterPro" id="IPR009057">
    <property type="entry name" value="Homeodomain-like_sf"/>
</dbReference>
<dbReference type="Pfam" id="PF26370">
    <property type="entry name" value="KDD_N"/>
    <property type="match status" value="1"/>
</dbReference>
<evidence type="ECO:0000256" key="2">
    <source>
        <dbReference type="ARBA" id="ARBA00022797"/>
    </source>
</evidence>
<proteinExistence type="predicted"/>
<organism evidence="8 9">
    <name type="scientific">Emergencia timonensis</name>
    <dbReference type="NCBI Taxonomy" id="1776384"/>
    <lineage>
        <taxon>Bacteria</taxon>
        <taxon>Bacillati</taxon>
        <taxon>Bacillota</taxon>
        <taxon>Clostridia</taxon>
        <taxon>Peptostreptococcales</taxon>
        <taxon>Anaerovoracaceae</taxon>
        <taxon>Emergencia</taxon>
    </lineage>
</organism>
<dbReference type="InterPro" id="IPR027417">
    <property type="entry name" value="P-loop_NTPase"/>
</dbReference>
<keyword evidence="2" id="KW-0058">Aromatic hydrocarbons catabolism</keyword>
<evidence type="ECO:0000256" key="1">
    <source>
        <dbReference type="ARBA" id="ARBA00022741"/>
    </source>
</evidence>